<keyword evidence="3" id="KW-1185">Reference proteome</keyword>
<dbReference type="AlphaFoldDB" id="A0AAD6U5W5"/>
<reference evidence="2" key="1">
    <citation type="submission" date="2023-03" db="EMBL/GenBank/DDBJ databases">
        <title>Massive genome expansion in bonnet fungi (Mycena s.s.) driven by repeated elements and novel gene families across ecological guilds.</title>
        <authorList>
            <consortium name="Lawrence Berkeley National Laboratory"/>
            <person name="Harder C.B."/>
            <person name="Miyauchi S."/>
            <person name="Viragh M."/>
            <person name="Kuo A."/>
            <person name="Thoen E."/>
            <person name="Andreopoulos B."/>
            <person name="Lu D."/>
            <person name="Skrede I."/>
            <person name="Drula E."/>
            <person name="Henrissat B."/>
            <person name="Morin E."/>
            <person name="Kohler A."/>
            <person name="Barry K."/>
            <person name="LaButti K."/>
            <person name="Morin E."/>
            <person name="Salamov A."/>
            <person name="Lipzen A."/>
            <person name="Mereny Z."/>
            <person name="Hegedus B."/>
            <person name="Baldrian P."/>
            <person name="Stursova M."/>
            <person name="Weitz H."/>
            <person name="Taylor A."/>
            <person name="Grigoriev I.V."/>
            <person name="Nagy L.G."/>
            <person name="Martin F."/>
            <person name="Kauserud H."/>
        </authorList>
    </citation>
    <scope>NUCLEOTIDE SEQUENCE</scope>
    <source>
        <strain evidence="2">CBHHK173m</strain>
    </source>
</reference>
<name>A0AAD6U5W5_9AGAR</name>
<feature type="compositionally biased region" description="Low complexity" evidence="1">
    <location>
        <begin position="28"/>
        <end position="43"/>
    </location>
</feature>
<evidence type="ECO:0000313" key="3">
    <source>
        <dbReference type="Proteomes" id="UP001222325"/>
    </source>
</evidence>
<gene>
    <name evidence="2" type="ORF">B0H15DRAFT_1022637</name>
</gene>
<organism evidence="2 3">
    <name type="scientific">Mycena belliarum</name>
    <dbReference type="NCBI Taxonomy" id="1033014"/>
    <lineage>
        <taxon>Eukaryota</taxon>
        <taxon>Fungi</taxon>
        <taxon>Dikarya</taxon>
        <taxon>Basidiomycota</taxon>
        <taxon>Agaricomycotina</taxon>
        <taxon>Agaricomycetes</taxon>
        <taxon>Agaricomycetidae</taxon>
        <taxon>Agaricales</taxon>
        <taxon>Marasmiineae</taxon>
        <taxon>Mycenaceae</taxon>
        <taxon>Mycena</taxon>
    </lineage>
</organism>
<comment type="caution">
    <text evidence="2">The sequence shown here is derived from an EMBL/GenBank/DDBJ whole genome shotgun (WGS) entry which is preliminary data.</text>
</comment>
<dbReference type="EMBL" id="JARJCN010000027">
    <property type="protein sequence ID" value="KAJ7088081.1"/>
    <property type="molecule type" value="Genomic_DNA"/>
</dbReference>
<evidence type="ECO:0000313" key="2">
    <source>
        <dbReference type="EMBL" id="KAJ7088081.1"/>
    </source>
</evidence>
<feature type="compositionally biased region" description="Basic and acidic residues" evidence="1">
    <location>
        <begin position="56"/>
        <end position="66"/>
    </location>
</feature>
<dbReference type="Proteomes" id="UP001222325">
    <property type="component" value="Unassembled WGS sequence"/>
</dbReference>
<accession>A0AAD6U5W5</accession>
<feature type="compositionally biased region" description="Basic residues" evidence="1">
    <location>
        <begin position="11"/>
        <end position="20"/>
    </location>
</feature>
<feature type="region of interest" description="Disordered" evidence="1">
    <location>
        <begin position="1"/>
        <end position="67"/>
    </location>
</feature>
<protein>
    <submittedName>
        <fullName evidence="2">Uncharacterized protein</fullName>
    </submittedName>
</protein>
<evidence type="ECO:0000256" key="1">
    <source>
        <dbReference type="SAM" id="MobiDB-lite"/>
    </source>
</evidence>
<sequence>MRPSRGPCCFKLKRTRPRTSRARDADKGAVGVSASASTSGIAVPRVTSSAVTPDPSAKRGRLEPARAQRRVHSKARILSCTLSSQYLTRTSTWTLTSPLRLNFVPPTLVARVVSNTPPPAFATQLARALGYLTPAHLRGGIPVPAGGIFRRLERAHPDASALSSAPQPAQPRAMRTALPAHPSEGLYAVLWHLTKLLLLRRLQTNMLDPTK</sequence>
<proteinExistence type="predicted"/>